<feature type="domain" description="Rod shape-determining protein MreC beta-barrel core" evidence="5">
    <location>
        <begin position="147"/>
        <end position="288"/>
    </location>
</feature>
<reference evidence="6" key="1">
    <citation type="submission" date="2023-02" db="EMBL/GenBank/DDBJ databases">
        <title>Genome sequence of Hyphococcus flavus.</title>
        <authorList>
            <person name="Rong J.-C."/>
            <person name="Zhao Q."/>
            <person name="Yi M."/>
            <person name="Wu J.-Y."/>
        </authorList>
    </citation>
    <scope>NUCLEOTIDE SEQUENCE</scope>
    <source>
        <strain evidence="6">MCCC 1K03223</strain>
    </source>
</reference>
<dbReference type="InterPro" id="IPR042177">
    <property type="entry name" value="Cell/Rod_1"/>
</dbReference>
<evidence type="ECO:0000256" key="4">
    <source>
        <dbReference type="ARBA" id="ARBA00032089"/>
    </source>
</evidence>
<dbReference type="InterPro" id="IPR055342">
    <property type="entry name" value="MreC_beta-barrel_core"/>
</dbReference>
<evidence type="ECO:0000313" key="7">
    <source>
        <dbReference type="Proteomes" id="UP001214043"/>
    </source>
</evidence>
<evidence type="ECO:0000256" key="1">
    <source>
        <dbReference type="ARBA" id="ARBA00009369"/>
    </source>
</evidence>
<dbReference type="KEGG" id="hfl:PUV54_02470"/>
<protein>
    <recommendedName>
        <fullName evidence="2">Cell shape-determining protein MreC</fullName>
    </recommendedName>
    <alternativeName>
        <fullName evidence="4">Cell shape protein MreC</fullName>
    </alternativeName>
</protein>
<keyword evidence="7" id="KW-1185">Reference proteome</keyword>
<proteinExistence type="inferred from homology"/>
<dbReference type="RefSeq" id="WP_274493939.1">
    <property type="nucleotide sequence ID" value="NZ_CP118166.1"/>
</dbReference>
<keyword evidence="3" id="KW-0133">Cell shape</keyword>
<name>A0AAF0CG79_9PROT</name>
<dbReference type="GO" id="GO:0005886">
    <property type="term" value="C:plasma membrane"/>
    <property type="evidence" value="ECO:0007669"/>
    <property type="project" value="TreeGrafter"/>
</dbReference>
<dbReference type="Proteomes" id="UP001214043">
    <property type="component" value="Chromosome"/>
</dbReference>
<dbReference type="GO" id="GO:0008360">
    <property type="term" value="P:regulation of cell shape"/>
    <property type="evidence" value="ECO:0007669"/>
    <property type="project" value="UniProtKB-KW"/>
</dbReference>
<comment type="similarity">
    <text evidence="1">Belongs to the MreC family.</text>
</comment>
<dbReference type="InterPro" id="IPR042175">
    <property type="entry name" value="Cell/Rod_MreC_2"/>
</dbReference>
<evidence type="ECO:0000256" key="2">
    <source>
        <dbReference type="ARBA" id="ARBA00013855"/>
    </source>
</evidence>
<evidence type="ECO:0000259" key="5">
    <source>
        <dbReference type="Pfam" id="PF04085"/>
    </source>
</evidence>
<dbReference type="Gene3D" id="2.40.10.350">
    <property type="entry name" value="Rod shape-determining protein MreC, domain 2"/>
    <property type="match status" value="1"/>
</dbReference>
<dbReference type="InterPro" id="IPR007221">
    <property type="entry name" value="MreC"/>
</dbReference>
<gene>
    <name evidence="6" type="primary">mreC</name>
    <name evidence="6" type="ORF">PUV54_02470</name>
</gene>
<dbReference type="AlphaFoldDB" id="A0AAF0CG79"/>
<organism evidence="6 7">
    <name type="scientific">Hyphococcus flavus</name>
    <dbReference type="NCBI Taxonomy" id="1866326"/>
    <lineage>
        <taxon>Bacteria</taxon>
        <taxon>Pseudomonadati</taxon>
        <taxon>Pseudomonadota</taxon>
        <taxon>Alphaproteobacteria</taxon>
        <taxon>Parvularculales</taxon>
        <taxon>Parvularculaceae</taxon>
        <taxon>Hyphococcus</taxon>
    </lineage>
</organism>
<dbReference type="NCBIfam" id="TIGR00219">
    <property type="entry name" value="mreC"/>
    <property type="match status" value="1"/>
</dbReference>
<dbReference type="PANTHER" id="PTHR34138:SF1">
    <property type="entry name" value="CELL SHAPE-DETERMINING PROTEIN MREC"/>
    <property type="match status" value="1"/>
</dbReference>
<evidence type="ECO:0000313" key="6">
    <source>
        <dbReference type="EMBL" id="WDI32054.1"/>
    </source>
</evidence>
<dbReference type="Gene3D" id="2.40.10.340">
    <property type="entry name" value="Rod shape-determining protein MreC, domain 1"/>
    <property type="match status" value="1"/>
</dbReference>
<evidence type="ECO:0000256" key="3">
    <source>
        <dbReference type="ARBA" id="ARBA00022960"/>
    </source>
</evidence>
<dbReference type="Pfam" id="PF04085">
    <property type="entry name" value="MreC"/>
    <property type="match status" value="1"/>
</dbReference>
<accession>A0AAF0CG79</accession>
<sequence length="317" mass="34072">MIWTPRANGFTSWSMEFLGQDRREGLGRKAHSRFNLVLLMLVSVLLLLSSLYSAQASVFKKAREGVMDAASPVLTLFAGPINAFNNMAGSVTDYFNVMEQNKALREENAELRQWMVEALQLREVVASYEALEGYQAPPNAQPINAFVIGEANDAFARSMIVNAGRTNNVEVGHAVVDNNGLIGRIVEAGNGASRVLLLTDIQSRIPVYVEGADVEGILVGNTRARPAISFTESADEAETAMGQRVLTSGAGGVLPRGLPVGVVSGEARGEIIVDLYANYARTRMVRVINYAFPEVDPVTDEAAEEALDGDAPAPAEG</sequence>
<dbReference type="PANTHER" id="PTHR34138">
    <property type="entry name" value="CELL SHAPE-DETERMINING PROTEIN MREC"/>
    <property type="match status" value="1"/>
</dbReference>
<dbReference type="EMBL" id="CP118166">
    <property type="protein sequence ID" value="WDI32054.1"/>
    <property type="molecule type" value="Genomic_DNA"/>
</dbReference>